<dbReference type="Gene3D" id="1.10.100.10">
    <property type="entry name" value="Insulin-like"/>
    <property type="match status" value="1"/>
</dbReference>
<dbReference type="AlphaFoldDB" id="A0A484BQ31"/>
<keyword evidence="5" id="KW-1015">Disulfide bond</keyword>
<dbReference type="PROSITE" id="PS00262">
    <property type="entry name" value="INSULIN"/>
    <property type="match status" value="1"/>
</dbReference>
<dbReference type="GO" id="GO:0005576">
    <property type="term" value="C:extracellular region"/>
    <property type="evidence" value="ECO:0007669"/>
    <property type="project" value="UniProtKB-SubCell"/>
</dbReference>
<dbReference type="Proteomes" id="UP000295192">
    <property type="component" value="Unassembled WGS sequence"/>
</dbReference>
<dbReference type="InterPro" id="IPR022352">
    <property type="entry name" value="Ins/IGF/rlx"/>
</dbReference>
<comment type="caution">
    <text evidence="8">The sequence shown here is derived from an EMBL/GenBank/DDBJ whole genome shotgun (WGS) entry which is preliminary data.</text>
</comment>
<dbReference type="InterPro" id="IPR016179">
    <property type="entry name" value="Insulin-like"/>
</dbReference>
<comment type="similarity">
    <text evidence="1 6">Belongs to the insulin family.</text>
</comment>
<keyword evidence="6" id="KW-0964">Secreted</keyword>
<dbReference type="EMBL" id="LSRL02000016">
    <property type="protein sequence ID" value="TDG50322.1"/>
    <property type="molecule type" value="Genomic_DNA"/>
</dbReference>
<dbReference type="SUPFAM" id="SSF56994">
    <property type="entry name" value="Insulin-like"/>
    <property type="match status" value="1"/>
</dbReference>
<proteinExistence type="inferred from homology"/>
<dbReference type="STRING" id="7232.A0A484BQ31"/>
<evidence type="ECO:0000256" key="2">
    <source>
        <dbReference type="ARBA" id="ARBA00011207"/>
    </source>
</evidence>
<dbReference type="CDD" id="cd04366">
    <property type="entry name" value="IlGF_insulin_bombyxin_like"/>
    <property type="match status" value="1"/>
</dbReference>
<name>A0A484BQ31_DRONA</name>
<keyword evidence="3" id="KW-0165">Cleavage on pair of basic residues</keyword>
<evidence type="ECO:0000256" key="6">
    <source>
        <dbReference type="RuleBase" id="RU000406"/>
    </source>
</evidence>
<dbReference type="InterPro" id="IPR022353">
    <property type="entry name" value="Insulin_CS"/>
</dbReference>
<dbReference type="PANTHER" id="PTHR13647">
    <property type="entry name" value="INSULIN-LIKE PEPTIDE 2-RELATED"/>
    <property type="match status" value="1"/>
</dbReference>
<feature type="domain" description="Insulin-like" evidence="7">
    <location>
        <begin position="45"/>
        <end position="144"/>
    </location>
</feature>
<evidence type="ECO:0000256" key="3">
    <source>
        <dbReference type="ARBA" id="ARBA00022685"/>
    </source>
</evidence>
<dbReference type="GO" id="GO:0005179">
    <property type="term" value="F:hormone activity"/>
    <property type="evidence" value="ECO:0007669"/>
    <property type="project" value="InterPro"/>
</dbReference>
<keyword evidence="4" id="KW-0732">Signal</keyword>
<dbReference type="SMART" id="SM00078">
    <property type="entry name" value="IlGF"/>
    <property type="match status" value="1"/>
</dbReference>
<dbReference type="Pfam" id="PF00049">
    <property type="entry name" value="Insulin"/>
    <property type="match status" value="1"/>
</dbReference>
<accession>A0A484BQ31</accession>
<evidence type="ECO:0000256" key="1">
    <source>
        <dbReference type="ARBA" id="ARBA00009034"/>
    </source>
</evidence>
<keyword evidence="9" id="KW-1185">Reference proteome</keyword>
<reference evidence="8 9" key="1">
    <citation type="journal article" date="2019" name="J. Hered.">
        <title>An Improved Genome Assembly for Drosophila navojoa, the Basal Species in the mojavensis Cluster.</title>
        <authorList>
            <person name="Vanderlinde T."/>
            <person name="Dupim E.G."/>
            <person name="Nazario-Yepiz N.O."/>
            <person name="Carvalho A.B."/>
        </authorList>
    </citation>
    <scope>NUCLEOTIDE SEQUENCE [LARGE SCALE GENOMIC DNA]</scope>
    <source>
        <strain evidence="8">Navoj_Jal97</strain>
        <tissue evidence="8">Whole organism</tissue>
    </source>
</reference>
<evidence type="ECO:0000256" key="4">
    <source>
        <dbReference type="ARBA" id="ARBA00022729"/>
    </source>
</evidence>
<protein>
    <recommendedName>
        <fullName evidence="7">Insulin-like domain-containing protein</fullName>
    </recommendedName>
</protein>
<evidence type="ECO:0000259" key="7">
    <source>
        <dbReference type="SMART" id="SM00078"/>
    </source>
</evidence>
<comment type="subcellular location">
    <subcellularLocation>
        <location evidence="6">Secreted</location>
    </subcellularLocation>
</comment>
<evidence type="ECO:0000313" key="8">
    <source>
        <dbReference type="EMBL" id="TDG50322.1"/>
    </source>
</evidence>
<comment type="subunit">
    <text evidence="2">Heterodimer of a B chain and an A chain linked by two disulfide bonds.</text>
</comment>
<dbReference type="OMA" id="VYGFNAM"/>
<dbReference type="InterPro" id="IPR036438">
    <property type="entry name" value="Insulin-like_sf"/>
</dbReference>
<organism evidence="8 9">
    <name type="scientific">Drosophila navojoa</name>
    <name type="common">Fruit fly</name>
    <dbReference type="NCBI Taxonomy" id="7232"/>
    <lineage>
        <taxon>Eukaryota</taxon>
        <taxon>Metazoa</taxon>
        <taxon>Ecdysozoa</taxon>
        <taxon>Arthropoda</taxon>
        <taxon>Hexapoda</taxon>
        <taxon>Insecta</taxon>
        <taxon>Pterygota</taxon>
        <taxon>Neoptera</taxon>
        <taxon>Endopterygota</taxon>
        <taxon>Diptera</taxon>
        <taxon>Brachycera</taxon>
        <taxon>Muscomorpha</taxon>
        <taxon>Ephydroidea</taxon>
        <taxon>Drosophilidae</taxon>
        <taxon>Drosophila</taxon>
    </lineage>
</organism>
<evidence type="ECO:0000256" key="5">
    <source>
        <dbReference type="ARBA" id="ARBA00023157"/>
    </source>
</evidence>
<dbReference type="PRINTS" id="PR00276">
    <property type="entry name" value="INSULINFAMLY"/>
</dbReference>
<gene>
    <name evidence="8" type="ORF">AWZ03_003227</name>
</gene>
<dbReference type="OrthoDB" id="10019596at2759"/>
<dbReference type="PANTHER" id="PTHR13647:SF4">
    <property type="entry name" value="INSULIN-LIKE PEPTIDE 1-RELATED"/>
    <property type="match status" value="1"/>
</dbReference>
<sequence length="145" mass="16549">MLLCRQPATSSSWLICEANTMNFQCSKMQCLLCGLMLLVLHVEAIMLCGPKLDEFLIQMCKNGFNSKMKRGYDPVGPNAIDAVNMDLDLDNYGVYPHMNLDSQPLMRALISESAHQLQIRRRRYGIHDECCMKSCTFNELLSYCK</sequence>
<evidence type="ECO:0000313" key="9">
    <source>
        <dbReference type="Proteomes" id="UP000295192"/>
    </source>
</evidence>